<proteinExistence type="predicted"/>
<dbReference type="EMBL" id="BMAV01027810">
    <property type="protein sequence ID" value="GFS62438.1"/>
    <property type="molecule type" value="Genomic_DNA"/>
</dbReference>
<sequence length="79" mass="9321">MTVNIRLKNPEQFTIFVQFLSLLRELPEQRSCFEEPSDTEPYSQRFFLRAKFLLKRAQRGAHAQTAISRSLVQTVRMMS</sequence>
<dbReference type="AlphaFoldDB" id="A0A8X6IWJ5"/>
<evidence type="ECO:0000313" key="2">
    <source>
        <dbReference type="EMBL" id="GFY70058.1"/>
    </source>
</evidence>
<keyword evidence="3" id="KW-1185">Reference proteome</keyword>
<evidence type="ECO:0000313" key="3">
    <source>
        <dbReference type="Proteomes" id="UP000886998"/>
    </source>
</evidence>
<reference evidence="1" key="1">
    <citation type="submission" date="2020-08" db="EMBL/GenBank/DDBJ databases">
        <title>Multicomponent nature underlies the extraordinary mechanical properties of spider dragline silk.</title>
        <authorList>
            <person name="Kono N."/>
            <person name="Nakamura H."/>
            <person name="Mori M."/>
            <person name="Yoshida Y."/>
            <person name="Ohtoshi R."/>
            <person name="Malay A.D."/>
            <person name="Moran D.A.P."/>
            <person name="Tomita M."/>
            <person name="Numata K."/>
            <person name="Arakawa K."/>
        </authorList>
    </citation>
    <scope>NUCLEOTIDE SEQUENCE</scope>
</reference>
<gene>
    <name evidence="2" type="ORF">TNIN_272331</name>
    <name evidence="1" type="ORF">TNIN_296481</name>
</gene>
<dbReference type="EMBL" id="BMAV01017981">
    <property type="protein sequence ID" value="GFY70058.1"/>
    <property type="molecule type" value="Genomic_DNA"/>
</dbReference>
<organism evidence="1 3">
    <name type="scientific">Trichonephila inaurata madagascariensis</name>
    <dbReference type="NCBI Taxonomy" id="2747483"/>
    <lineage>
        <taxon>Eukaryota</taxon>
        <taxon>Metazoa</taxon>
        <taxon>Ecdysozoa</taxon>
        <taxon>Arthropoda</taxon>
        <taxon>Chelicerata</taxon>
        <taxon>Arachnida</taxon>
        <taxon>Araneae</taxon>
        <taxon>Araneomorphae</taxon>
        <taxon>Entelegynae</taxon>
        <taxon>Araneoidea</taxon>
        <taxon>Nephilidae</taxon>
        <taxon>Trichonephila</taxon>
        <taxon>Trichonephila inaurata</taxon>
    </lineage>
</organism>
<name>A0A8X6IWJ5_9ARAC</name>
<dbReference type="Proteomes" id="UP000886998">
    <property type="component" value="Unassembled WGS sequence"/>
</dbReference>
<protein>
    <submittedName>
        <fullName evidence="1">Uncharacterized protein</fullName>
    </submittedName>
</protein>
<accession>A0A8X6IWJ5</accession>
<comment type="caution">
    <text evidence="1">The sequence shown here is derived from an EMBL/GenBank/DDBJ whole genome shotgun (WGS) entry which is preliminary data.</text>
</comment>
<evidence type="ECO:0000313" key="1">
    <source>
        <dbReference type="EMBL" id="GFS62438.1"/>
    </source>
</evidence>